<comment type="caution">
    <text evidence="1">The sequence shown here is derived from an EMBL/GenBank/DDBJ whole genome shotgun (WGS) entry which is preliminary data.</text>
</comment>
<reference evidence="1 2" key="1">
    <citation type="submission" date="2020-08" db="EMBL/GenBank/DDBJ databases">
        <title>Genomic Encyclopedia of Type Strains, Phase IV (KMG-IV): sequencing the most valuable type-strain genomes for metagenomic binning, comparative biology and taxonomic classification.</title>
        <authorList>
            <person name="Goeker M."/>
        </authorList>
    </citation>
    <scope>NUCLEOTIDE SEQUENCE [LARGE SCALE GENOMIC DNA]</scope>
    <source>
        <strain evidence="1 2">DSM 24696</strain>
    </source>
</reference>
<organism evidence="1 2">
    <name type="scientific">Texcoconibacillus texcoconensis</name>
    <dbReference type="NCBI Taxonomy" id="1095777"/>
    <lineage>
        <taxon>Bacteria</taxon>
        <taxon>Bacillati</taxon>
        <taxon>Bacillota</taxon>
        <taxon>Bacilli</taxon>
        <taxon>Bacillales</taxon>
        <taxon>Bacillaceae</taxon>
        <taxon>Texcoconibacillus</taxon>
    </lineage>
</organism>
<keyword evidence="2" id="KW-1185">Reference proteome</keyword>
<accession>A0A840QSY2</accession>
<gene>
    <name evidence="1" type="ORF">HNQ41_002638</name>
</gene>
<dbReference type="InterPro" id="IPR006482">
    <property type="entry name" value="Cas7_Csh2/Csh2"/>
</dbReference>
<evidence type="ECO:0000313" key="2">
    <source>
        <dbReference type="Proteomes" id="UP000551878"/>
    </source>
</evidence>
<dbReference type="NCBIfam" id="TIGR01595">
    <property type="entry name" value="cas_CT1132"/>
    <property type="match status" value="1"/>
</dbReference>
<name>A0A840QSY2_9BACI</name>
<sequence length="319" mass="36195">MTVNNGELLFIKSVKDGIPNKDPLQDSDARRIFPEEDGRISLTDVSIKRDVRDFVIDLYPDGGDEQNNHVFVQQQFNDKGKLMGRKSLANNIAQIVNKEAEAKKDMKSVLVDHSFDVRTFGIVYSEKPKFHLTGPVQFSWAHSMHPVESRYVQGTVVMPSKDGSNEDEGKTQGTIWTAYTVPFAVFAMSGVINAKNAAHTGMTMNDQELLLRSLWQGTQHRQARGRGQQEPLILVHVEYNDPFFRIGYLEDLISLSPEADTWREDGKQPSSVKEVTLHLTELLNVLEEHKDKISNCRIWTHTSLKIDGDISAYQQPVQW</sequence>
<dbReference type="GO" id="GO:0043571">
    <property type="term" value="P:maintenance of CRISPR repeat elements"/>
    <property type="evidence" value="ECO:0007669"/>
    <property type="project" value="InterPro"/>
</dbReference>
<dbReference type="AlphaFoldDB" id="A0A840QSY2"/>
<dbReference type="RefSeq" id="WP_184664844.1">
    <property type="nucleotide sequence ID" value="NZ_JACHHB010000012.1"/>
</dbReference>
<evidence type="ECO:0000313" key="1">
    <source>
        <dbReference type="EMBL" id="MBB5174423.1"/>
    </source>
</evidence>
<dbReference type="Proteomes" id="UP000551878">
    <property type="component" value="Unassembled WGS sequence"/>
</dbReference>
<dbReference type="Pfam" id="PF05107">
    <property type="entry name" value="Cas_Cas7"/>
    <property type="match status" value="1"/>
</dbReference>
<protein>
    <submittedName>
        <fullName evidence="1">CRISPR-associated protein Csh2</fullName>
    </submittedName>
</protein>
<proteinExistence type="predicted"/>
<dbReference type="EMBL" id="JACHHB010000012">
    <property type="protein sequence ID" value="MBB5174423.1"/>
    <property type="molecule type" value="Genomic_DNA"/>
</dbReference>